<dbReference type="Pfam" id="PF04085">
    <property type="entry name" value="MreC"/>
    <property type="match status" value="1"/>
</dbReference>
<feature type="transmembrane region" description="Helical" evidence="6">
    <location>
        <begin position="18"/>
        <end position="36"/>
    </location>
</feature>
<evidence type="ECO:0000256" key="6">
    <source>
        <dbReference type="SAM" id="Phobius"/>
    </source>
</evidence>
<keyword evidence="6" id="KW-0812">Transmembrane</keyword>
<gene>
    <name evidence="8" type="primary">mreC</name>
    <name evidence="8" type="ORF">AB0T83_07375</name>
</gene>
<dbReference type="Proteomes" id="UP001553161">
    <property type="component" value="Unassembled WGS sequence"/>
</dbReference>
<dbReference type="PANTHER" id="PTHR34138:SF1">
    <property type="entry name" value="CELL SHAPE-DETERMINING PROTEIN MREC"/>
    <property type="match status" value="1"/>
</dbReference>
<evidence type="ECO:0000256" key="3">
    <source>
        <dbReference type="ARBA" id="ARBA00022960"/>
    </source>
</evidence>
<feature type="domain" description="Rod shape-determining protein MreC beta-barrel core" evidence="7">
    <location>
        <begin position="129"/>
        <end position="268"/>
    </location>
</feature>
<comment type="similarity">
    <text evidence="1">Belongs to the MreC family.</text>
</comment>
<sequence>MAYDGDKGQDHFRPIRRIFAGGLILVCLAVFLLWRIDSPRVERLRTDVVDATLPRVQWAMAPITALVKMSDNFSTYSALYQQNQELRRELQQMRAWKEAALQLEQKNARLLDLNNVKLDARLTYVTGTVLADSGSPFRRSVLLNVGEHDGIQEGWAAMDGIGLVGRISGVGRTTARVILLTDPASSIPVTIQPSGQRVLLSGDNSTQPRIEFLESVELVRPGDRVVSSGDAGVFPAGILVGQVIRGPDNRFRVRLAADYERLEFLRVLRYSGPEPIRETGQIVRPLAAMQGPAQPEAADE</sequence>
<dbReference type="PANTHER" id="PTHR34138">
    <property type="entry name" value="CELL SHAPE-DETERMINING PROTEIN MREC"/>
    <property type="match status" value="1"/>
</dbReference>
<evidence type="ECO:0000256" key="2">
    <source>
        <dbReference type="ARBA" id="ARBA00013855"/>
    </source>
</evidence>
<evidence type="ECO:0000313" key="8">
    <source>
        <dbReference type="EMBL" id="MEV8466600.1"/>
    </source>
</evidence>
<dbReference type="InterPro" id="IPR007221">
    <property type="entry name" value="MreC"/>
</dbReference>
<dbReference type="Gene3D" id="2.40.10.350">
    <property type="entry name" value="Rod shape-determining protein MreC, domain 2"/>
    <property type="match status" value="1"/>
</dbReference>
<proteinExistence type="inferred from homology"/>
<dbReference type="NCBIfam" id="TIGR00219">
    <property type="entry name" value="mreC"/>
    <property type="match status" value="1"/>
</dbReference>
<dbReference type="InterPro" id="IPR042175">
    <property type="entry name" value="Cell/Rod_MreC_2"/>
</dbReference>
<keyword evidence="9" id="KW-1185">Reference proteome</keyword>
<comment type="caution">
    <text evidence="8">The sequence shown here is derived from an EMBL/GenBank/DDBJ whole genome shotgun (WGS) entry which is preliminary data.</text>
</comment>
<keyword evidence="5" id="KW-0175">Coiled coil</keyword>
<dbReference type="InterPro" id="IPR042177">
    <property type="entry name" value="Cell/Rod_1"/>
</dbReference>
<evidence type="ECO:0000256" key="5">
    <source>
        <dbReference type="SAM" id="Coils"/>
    </source>
</evidence>
<keyword evidence="6" id="KW-0472">Membrane</keyword>
<organism evidence="8 9">
    <name type="scientific">Meridianimarinicoccus marinus</name>
    <dbReference type="NCBI Taxonomy" id="3231483"/>
    <lineage>
        <taxon>Bacteria</taxon>
        <taxon>Pseudomonadati</taxon>
        <taxon>Pseudomonadota</taxon>
        <taxon>Alphaproteobacteria</taxon>
        <taxon>Rhodobacterales</taxon>
        <taxon>Paracoccaceae</taxon>
        <taxon>Meridianimarinicoccus</taxon>
    </lineage>
</organism>
<protein>
    <recommendedName>
        <fullName evidence="2">Cell shape-determining protein MreC</fullName>
    </recommendedName>
    <alternativeName>
        <fullName evidence="4">Cell shape protein MreC</fullName>
    </alternativeName>
</protein>
<reference evidence="8 9" key="1">
    <citation type="submission" date="2024-07" db="EMBL/GenBank/DDBJ databases">
        <authorList>
            <person name="Kang M."/>
        </authorList>
    </citation>
    <scope>NUCLEOTIDE SEQUENCE [LARGE SCALE GENOMIC DNA]</scope>
    <source>
        <strain evidence="8 9">DFM31</strain>
    </source>
</reference>
<evidence type="ECO:0000313" key="9">
    <source>
        <dbReference type="Proteomes" id="UP001553161"/>
    </source>
</evidence>
<dbReference type="InterPro" id="IPR055342">
    <property type="entry name" value="MreC_beta-barrel_core"/>
</dbReference>
<evidence type="ECO:0000256" key="1">
    <source>
        <dbReference type="ARBA" id="ARBA00009369"/>
    </source>
</evidence>
<evidence type="ECO:0000256" key="4">
    <source>
        <dbReference type="ARBA" id="ARBA00032089"/>
    </source>
</evidence>
<dbReference type="Gene3D" id="2.40.10.340">
    <property type="entry name" value="Rod shape-determining protein MreC, domain 1"/>
    <property type="match status" value="1"/>
</dbReference>
<dbReference type="RefSeq" id="WP_366192392.1">
    <property type="nucleotide sequence ID" value="NZ_JBFBVU010000006.1"/>
</dbReference>
<feature type="coiled-coil region" evidence="5">
    <location>
        <begin position="86"/>
        <end position="113"/>
    </location>
</feature>
<keyword evidence="6" id="KW-1133">Transmembrane helix</keyword>
<name>A0ABV3L4Z9_9RHOB</name>
<accession>A0ABV3L4Z9</accession>
<dbReference type="EMBL" id="JBFBVU010000006">
    <property type="protein sequence ID" value="MEV8466600.1"/>
    <property type="molecule type" value="Genomic_DNA"/>
</dbReference>
<dbReference type="NCBIfam" id="NF010533">
    <property type="entry name" value="PRK13922.9-5"/>
    <property type="match status" value="1"/>
</dbReference>
<evidence type="ECO:0000259" key="7">
    <source>
        <dbReference type="Pfam" id="PF04085"/>
    </source>
</evidence>
<keyword evidence="3" id="KW-0133">Cell shape</keyword>